<keyword evidence="1" id="KW-1133">Transmembrane helix</keyword>
<reference evidence="3" key="1">
    <citation type="journal article" date="2019" name="Int. J. Syst. Evol. Microbiol.">
        <title>The Global Catalogue of Microorganisms (GCM) 10K type strain sequencing project: providing services to taxonomists for standard genome sequencing and annotation.</title>
        <authorList>
            <consortium name="The Broad Institute Genomics Platform"/>
            <consortium name="The Broad Institute Genome Sequencing Center for Infectious Disease"/>
            <person name="Wu L."/>
            <person name="Ma J."/>
        </authorList>
    </citation>
    <scope>NUCLEOTIDE SEQUENCE [LARGE SCALE GENOMIC DNA]</scope>
    <source>
        <strain evidence="3">JCM 9458</strain>
    </source>
</reference>
<protein>
    <submittedName>
        <fullName evidence="2">Polysaccharide biosynthesis protein</fullName>
    </submittedName>
</protein>
<keyword evidence="3" id="KW-1185">Reference proteome</keyword>
<gene>
    <name evidence="2" type="ORF">GCM10020369_41280</name>
</gene>
<feature type="transmembrane region" description="Helical" evidence="1">
    <location>
        <begin position="246"/>
        <end position="267"/>
    </location>
</feature>
<feature type="transmembrane region" description="Helical" evidence="1">
    <location>
        <begin position="175"/>
        <end position="195"/>
    </location>
</feature>
<feature type="transmembrane region" description="Helical" evidence="1">
    <location>
        <begin position="279"/>
        <end position="300"/>
    </location>
</feature>
<keyword evidence="1" id="KW-0472">Membrane</keyword>
<name>A0ABP6T1J9_9ACTN</name>
<feature type="transmembrane region" description="Helical" evidence="1">
    <location>
        <begin position="149"/>
        <end position="169"/>
    </location>
</feature>
<evidence type="ECO:0000256" key="1">
    <source>
        <dbReference type="SAM" id="Phobius"/>
    </source>
</evidence>
<feature type="transmembrane region" description="Helical" evidence="1">
    <location>
        <begin position="12"/>
        <end position="33"/>
    </location>
</feature>
<sequence>MSEPQPASIAAARFAAGATLVAVSAMAANVLAYGLRLGGNWLLETDENGALGALIALLTVATVLQVGTQTVAAVRTARGTSDPTRLVATGVRLSVGTSAVLVLASPLIAAVLHLPSVWPAVALAAAVGPLNAAGIHLGLLQGAERFGRLAVLTAVVAVGRSGGGLIGLVVGRSAFTTLLGVAIGGALALVGAYALSRPVRLGPGAGAPRIGEVLGACSAMLAMLALVNADLLLARAVLPAEVSGEYAVGAILTNAAYWAPQVVAVVALPRLAQGQRRALLVSTVVVGAAGLIGVLATVVAGDLAVRVAGKGEYAGLADDVWLFAAAGAGWALVNLFLTARIAAGSRWVAAPLWAAAAFEAVAVLAWRPYSLTHTAVIALVTAMGSVLVAVLLLRSGSSSPRPAPEPASVLPT</sequence>
<dbReference type="Proteomes" id="UP001501676">
    <property type="component" value="Unassembled WGS sequence"/>
</dbReference>
<feature type="transmembrane region" description="Helical" evidence="1">
    <location>
        <begin position="375"/>
        <end position="393"/>
    </location>
</feature>
<evidence type="ECO:0000313" key="2">
    <source>
        <dbReference type="EMBL" id="GAA3389793.1"/>
    </source>
</evidence>
<feature type="transmembrane region" description="Helical" evidence="1">
    <location>
        <begin position="53"/>
        <end position="74"/>
    </location>
</feature>
<organism evidence="2 3">
    <name type="scientific">Cryptosporangium minutisporangium</name>
    <dbReference type="NCBI Taxonomy" id="113569"/>
    <lineage>
        <taxon>Bacteria</taxon>
        <taxon>Bacillati</taxon>
        <taxon>Actinomycetota</taxon>
        <taxon>Actinomycetes</taxon>
        <taxon>Cryptosporangiales</taxon>
        <taxon>Cryptosporangiaceae</taxon>
        <taxon>Cryptosporangium</taxon>
    </lineage>
</organism>
<accession>A0ABP6T1J9</accession>
<feature type="transmembrane region" description="Helical" evidence="1">
    <location>
        <begin position="349"/>
        <end position="369"/>
    </location>
</feature>
<dbReference type="EMBL" id="BAAAYN010000026">
    <property type="protein sequence ID" value="GAA3389793.1"/>
    <property type="molecule type" value="Genomic_DNA"/>
</dbReference>
<feature type="transmembrane region" description="Helical" evidence="1">
    <location>
        <begin position="86"/>
        <end position="111"/>
    </location>
</feature>
<feature type="transmembrane region" description="Helical" evidence="1">
    <location>
        <begin position="207"/>
        <end position="226"/>
    </location>
</feature>
<dbReference type="RefSeq" id="WP_345729806.1">
    <property type="nucleotide sequence ID" value="NZ_BAAAYN010000026.1"/>
</dbReference>
<proteinExistence type="predicted"/>
<comment type="caution">
    <text evidence="2">The sequence shown here is derived from an EMBL/GenBank/DDBJ whole genome shotgun (WGS) entry which is preliminary data.</text>
</comment>
<keyword evidence="1" id="KW-0812">Transmembrane</keyword>
<feature type="transmembrane region" description="Helical" evidence="1">
    <location>
        <begin position="320"/>
        <end position="337"/>
    </location>
</feature>
<feature type="transmembrane region" description="Helical" evidence="1">
    <location>
        <begin position="117"/>
        <end position="137"/>
    </location>
</feature>
<evidence type="ECO:0000313" key="3">
    <source>
        <dbReference type="Proteomes" id="UP001501676"/>
    </source>
</evidence>